<comment type="caution">
    <text evidence="1">The sequence shown here is derived from an EMBL/GenBank/DDBJ whole genome shotgun (WGS) entry which is preliminary data.</text>
</comment>
<proteinExistence type="predicted"/>
<organism evidence="1 2">
    <name type="scientific">Aureimonas glaciei</name>
    <dbReference type="NCBI Taxonomy" id="1776957"/>
    <lineage>
        <taxon>Bacteria</taxon>
        <taxon>Pseudomonadati</taxon>
        <taxon>Pseudomonadota</taxon>
        <taxon>Alphaproteobacteria</taxon>
        <taxon>Hyphomicrobiales</taxon>
        <taxon>Aurantimonadaceae</taxon>
        <taxon>Aureimonas</taxon>
    </lineage>
</organism>
<protein>
    <recommendedName>
        <fullName evidence="3">CopG family transcriptional regulator</fullName>
    </recommendedName>
</protein>
<reference evidence="1" key="1">
    <citation type="journal article" date="2014" name="Int. J. Syst. Evol. Microbiol.">
        <title>Complete genome sequence of Corynebacterium casei LMG S-19264T (=DSM 44701T), isolated from a smear-ripened cheese.</title>
        <authorList>
            <consortium name="US DOE Joint Genome Institute (JGI-PGF)"/>
            <person name="Walter F."/>
            <person name="Albersmeier A."/>
            <person name="Kalinowski J."/>
            <person name="Ruckert C."/>
        </authorList>
    </citation>
    <scope>NUCLEOTIDE SEQUENCE</scope>
    <source>
        <strain evidence="1">CGMCC 1.15493</strain>
    </source>
</reference>
<gene>
    <name evidence="1" type="ORF">GCM10011335_02780</name>
</gene>
<evidence type="ECO:0000313" key="1">
    <source>
        <dbReference type="EMBL" id="GGD03448.1"/>
    </source>
</evidence>
<dbReference type="RefSeq" id="WP_188848765.1">
    <property type="nucleotide sequence ID" value="NZ_BMJJ01000001.1"/>
</dbReference>
<evidence type="ECO:0000313" key="2">
    <source>
        <dbReference type="Proteomes" id="UP000613160"/>
    </source>
</evidence>
<dbReference type="AlphaFoldDB" id="A0A916V1Y8"/>
<reference evidence="1" key="2">
    <citation type="submission" date="2020-09" db="EMBL/GenBank/DDBJ databases">
        <authorList>
            <person name="Sun Q."/>
            <person name="Zhou Y."/>
        </authorList>
    </citation>
    <scope>NUCLEOTIDE SEQUENCE</scope>
    <source>
        <strain evidence="1">CGMCC 1.15493</strain>
    </source>
</reference>
<evidence type="ECO:0008006" key="3">
    <source>
        <dbReference type="Google" id="ProtNLM"/>
    </source>
</evidence>
<accession>A0A916V1Y8</accession>
<sequence>MAKAKTTVTIEGKAAERLAELAAASGRSETFYAAYIIEEYAARELHLIGEMKAASARVASGGGIPHEEAVQRFKATIDRARRPAAE</sequence>
<keyword evidence="2" id="KW-1185">Reference proteome</keyword>
<dbReference type="EMBL" id="BMJJ01000001">
    <property type="protein sequence ID" value="GGD03448.1"/>
    <property type="molecule type" value="Genomic_DNA"/>
</dbReference>
<name>A0A916V1Y8_9HYPH</name>
<dbReference type="Proteomes" id="UP000613160">
    <property type="component" value="Unassembled WGS sequence"/>
</dbReference>